<accession>A0A976IAU3</accession>
<sequence length="86" mass="10460">MSRKNSRTKIKAQYELEVEKERLRKEKLIKKRERKATKESKSVVKKVSNKVLRRMRIRQMEKESRGEMVVDKEDKEKNKHTDAKME</sequence>
<dbReference type="EMBL" id="SHOA02000002">
    <property type="protein sequence ID" value="TDH64816.1"/>
    <property type="molecule type" value="Genomic_DNA"/>
</dbReference>
<reference evidence="2 3" key="1">
    <citation type="journal article" date="2021" name="Genome Biol.">
        <title>AFLAP: assembly-free linkage analysis pipeline using k-mers from genome sequencing data.</title>
        <authorList>
            <person name="Fletcher K."/>
            <person name="Zhang L."/>
            <person name="Gil J."/>
            <person name="Han R."/>
            <person name="Cavanaugh K."/>
            <person name="Michelmore R."/>
        </authorList>
    </citation>
    <scope>NUCLEOTIDE SEQUENCE [LARGE SCALE GENOMIC DNA]</scope>
    <source>
        <strain evidence="2 3">SF5</strain>
    </source>
</reference>
<dbReference type="RefSeq" id="XP_067814315.1">
    <property type="nucleotide sequence ID" value="XM_067964719.1"/>
</dbReference>
<feature type="region of interest" description="Disordered" evidence="1">
    <location>
        <begin position="32"/>
        <end position="86"/>
    </location>
</feature>
<organism evidence="2 3">
    <name type="scientific">Bremia lactucae</name>
    <name type="common">Lettuce downy mildew</name>
    <dbReference type="NCBI Taxonomy" id="4779"/>
    <lineage>
        <taxon>Eukaryota</taxon>
        <taxon>Sar</taxon>
        <taxon>Stramenopiles</taxon>
        <taxon>Oomycota</taxon>
        <taxon>Peronosporomycetes</taxon>
        <taxon>Peronosporales</taxon>
        <taxon>Peronosporaceae</taxon>
        <taxon>Bremia</taxon>
    </lineage>
</organism>
<comment type="caution">
    <text evidence="2">The sequence shown here is derived from an EMBL/GenBank/DDBJ whole genome shotgun (WGS) entry which is preliminary data.</text>
</comment>
<keyword evidence="3" id="KW-1185">Reference proteome</keyword>
<gene>
    <name evidence="2" type="ORF">CCR75_006651</name>
</gene>
<dbReference type="OrthoDB" id="167219at2759"/>
<dbReference type="GeneID" id="94350390"/>
<proteinExistence type="predicted"/>
<dbReference type="Proteomes" id="UP000294530">
    <property type="component" value="Unassembled WGS sequence"/>
</dbReference>
<dbReference type="KEGG" id="blac:94350390"/>
<feature type="compositionally biased region" description="Basic and acidic residues" evidence="1">
    <location>
        <begin position="58"/>
        <end position="86"/>
    </location>
</feature>
<dbReference type="AlphaFoldDB" id="A0A976IAU3"/>
<evidence type="ECO:0000256" key="1">
    <source>
        <dbReference type="SAM" id="MobiDB-lite"/>
    </source>
</evidence>
<protein>
    <submittedName>
        <fullName evidence="2">Uncharacterized protein</fullName>
    </submittedName>
</protein>
<evidence type="ECO:0000313" key="3">
    <source>
        <dbReference type="Proteomes" id="UP000294530"/>
    </source>
</evidence>
<feature type="compositionally biased region" description="Basic residues" evidence="1">
    <location>
        <begin position="43"/>
        <end position="57"/>
    </location>
</feature>
<name>A0A976IAU3_BRELC</name>
<evidence type="ECO:0000313" key="2">
    <source>
        <dbReference type="EMBL" id="TDH64816.1"/>
    </source>
</evidence>